<dbReference type="AlphaFoldDB" id="A0A0R1Q7U5"/>
<accession>A0A0R1Q7U5</accession>
<dbReference type="Proteomes" id="UP000051155">
    <property type="component" value="Unassembled WGS sequence"/>
</dbReference>
<keyword evidence="7 9" id="KW-0472">Membrane</keyword>
<proteinExistence type="predicted"/>
<evidence type="ECO:0000256" key="8">
    <source>
        <dbReference type="SAM" id="MobiDB-lite"/>
    </source>
</evidence>
<evidence type="ECO:0000256" key="9">
    <source>
        <dbReference type="SAM" id="Phobius"/>
    </source>
</evidence>
<evidence type="ECO:0000256" key="2">
    <source>
        <dbReference type="ARBA" id="ARBA00022475"/>
    </source>
</evidence>
<dbReference type="PATRIC" id="fig|1423812.3.peg.34"/>
<dbReference type="PANTHER" id="PTHR33908:SF3">
    <property type="entry name" value="UNDECAPRENYL PHOSPHATE-ALPHA-4-AMINO-4-DEOXY-L-ARABINOSE ARABINOSYL TRANSFERASE"/>
    <property type="match status" value="1"/>
</dbReference>
<reference evidence="12 13" key="1">
    <citation type="journal article" date="2015" name="Genome Announc.">
        <title>Expanding the biotechnology potential of lactobacilli through comparative genomics of 213 strains and associated genera.</title>
        <authorList>
            <person name="Sun Z."/>
            <person name="Harris H.M."/>
            <person name="McCann A."/>
            <person name="Guo C."/>
            <person name="Argimon S."/>
            <person name="Zhang W."/>
            <person name="Yang X."/>
            <person name="Jeffery I.B."/>
            <person name="Cooney J.C."/>
            <person name="Kagawa T.F."/>
            <person name="Liu W."/>
            <person name="Song Y."/>
            <person name="Salvetti E."/>
            <person name="Wrobel A."/>
            <person name="Rasinkangas P."/>
            <person name="Parkhill J."/>
            <person name="Rea M.C."/>
            <person name="O'Sullivan O."/>
            <person name="Ritari J."/>
            <person name="Douillard F.P."/>
            <person name="Paul Ross R."/>
            <person name="Yang R."/>
            <person name="Briner A.E."/>
            <person name="Felis G.E."/>
            <person name="de Vos W.M."/>
            <person name="Barrangou R."/>
            <person name="Klaenhammer T.R."/>
            <person name="Caufield P.W."/>
            <person name="Cui Y."/>
            <person name="Zhang H."/>
            <person name="O'Toole P.W."/>
        </authorList>
    </citation>
    <scope>NUCLEOTIDE SEQUENCE [LARGE SCALE GENOMIC DNA]</scope>
    <source>
        <strain evidence="12 13">DSM 19971</strain>
    </source>
</reference>
<dbReference type="OrthoDB" id="9810398at2"/>
<feature type="transmembrane region" description="Helical" evidence="9">
    <location>
        <begin position="163"/>
        <end position="194"/>
    </location>
</feature>
<feature type="transmembrane region" description="Helical" evidence="9">
    <location>
        <begin position="464"/>
        <end position="483"/>
    </location>
</feature>
<feature type="transmembrane region" description="Helical" evidence="9">
    <location>
        <begin position="12"/>
        <end position="31"/>
    </location>
</feature>
<dbReference type="Pfam" id="PF24878">
    <property type="entry name" value="YkcB_C"/>
    <property type="match status" value="1"/>
</dbReference>
<dbReference type="GO" id="GO:0005886">
    <property type="term" value="C:plasma membrane"/>
    <property type="evidence" value="ECO:0007669"/>
    <property type="project" value="UniProtKB-SubCell"/>
</dbReference>
<evidence type="ECO:0000313" key="12">
    <source>
        <dbReference type="EMBL" id="KRL38996.1"/>
    </source>
</evidence>
<evidence type="ECO:0000259" key="11">
    <source>
        <dbReference type="Pfam" id="PF24878"/>
    </source>
</evidence>
<sequence length="730" mass="79388">MKEKFKRLDGWLIGILIFAAFLYGWSIWKAGSSNDFYTSAIISMSKSWKNFWYASFDPAGFITVDKPPVALWFMVASVKIFGLHSWSIVLSSVLFGIGSVALIYKMIRPYFGRLAANLGALFMTITPIVVADSRTNNMDATLVFFLLLAGYILQLAVKKHKVWLVAIAFALIGIAFNIKMLQAFMVLPAMYFFYWIASTVGWKKKVVHLFVATAAVTIFTLLWPLAVDSTSSSKRPYIGSSSTNSVLNLAFGYNGSQRLLGQSTGTGGRFSGMGNSQKKQPAQGKTKNRPTGSKKMKSPGATATANKGGQQMGKQQTGGQGTQGGGSGAFNIGTAGPSRLLQKALGQQVSWLFPLALVGLIAAYLYEVKRQKKWWKTTQKQQQLLYWAGWLVPVAGFFSIASFFHPYYMIMLAPPLAVLSAIGVTTFIESLKKQRDRWQLYLIASGFWITAGLQAWYVYSYYPWLSWTIIVGTIGTSLLAVFYQKLHKNLIYGALAVAFLTLAPGFWSLTPTLAGASDAIPSAGPDLLSNSGQSSGGLGSESANTKMIKYLEKNTKNTKYLFATMDSNTAAPYIIKTKRAVMTIGGYNGTDNAISLAQFKKMVKEGKVKYFYLSGKTTSSSIIRWVKKHGTKVKTKEYTDTTSATSNQKQQGTSLNKRGTTGRPNGQKGQAPKGSFKKMAAKGQKTGGKAPSGMKKPSAGGQGQKGMSKNQSQPSGGSMGGQSGTLYKLN</sequence>
<dbReference type="InterPro" id="IPR050297">
    <property type="entry name" value="LipidA_mod_glycosyltrf_83"/>
</dbReference>
<feature type="compositionally biased region" description="Basic residues" evidence="8">
    <location>
        <begin position="286"/>
        <end position="297"/>
    </location>
</feature>
<evidence type="ECO:0000259" key="10">
    <source>
        <dbReference type="Pfam" id="PF13231"/>
    </source>
</evidence>
<dbReference type="GO" id="GO:0009103">
    <property type="term" value="P:lipopolysaccharide biosynthetic process"/>
    <property type="evidence" value="ECO:0007669"/>
    <property type="project" value="UniProtKB-ARBA"/>
</dbReference>
<organism evidence="12 13">
    <name type="scientific">Liquorilactobacillus uvarum DSM 19971</name>
    <dbReference type="NCBI Taxonomy" id="1423812"/>
    <lineage>
        <taxon>Bacteria</taxon>
        <taxon>Bacillati</taxon>
        <taxon>Bacillota</taxon>
        <taxon>Bacilli</taxon>
        <taxon>Lactobacillales</taxon>
        <taxon>Lactobacillaceae</taxon>
        <taxon>Liquorilactobacillus</taxon>
    </lineage>
</organism>
<feature type="transmembrane region" description="Helical" evidence="9">
    <location>
        <begin position="490"/>
        <end position="509"/>
    </location>
</feature>
<gene>
    <name evidence="12" type="ORF">FD20_GL000032</name>
</gene>
<feature type="compositionally biased region" description="Polar residues" evidence="8">
    <location>
        <begin position="640"/>
        <end position="668"/>
    </location>
</feature>
<keyword evidence="4 12" id="KW-0808">Transferase</keyword>
<dbReference type="GO" id="GO:0010041">
    <property type="term" value="P:response to iron(III) ion"/>
    <property type="evidence" value="ECO:0007669"/>
    <property type="project" value="TreeGrafter"/>
</dbReference>
<feature type="compositionally biased region" description="Polar residues" evidence="8">
    <location>
        <begin position="273"/>
        <end position="285"/>
    </location>
</feature>
<keyword evidence="3" id="KW-0328">Glycosyltransferase</keyword>
<dbReference type="InterPro" id="IPR056785">
    <property type="entry name" value="YkcA/B-like_C"/>
</dbReference>
<feature type="compositionally biased region" description="Gly residues" evidence="8">
    <location>
        <begin position="316"/>
        <end position="328"/>
    </location>
</feature>
<evidence type="ECO:0000256" key="1">
    <source>
        <dbReference type="ARBA" id="ARBA00004651"/>
    </source>
</evidence>
<feature type="transmembrane region" description="Helical" evidence="9">
    <location>
        <begin position="407"/>
        <end position="428"/>
    </location>
</feature>
<dbReference type="EMBL" id="AZEG01000001">
    <property type="protein sequence ID" value="KRL38996.1"/>
    <property type="molecule type" value="Genomic_DNA"/>
</dbReference>
<evidence type="ECO:0000256" key="6">
    <source>
        <dbReference type="ARBA" id="ARBA00022989"/>
    </source>
</evidence>
<evidence type="ECO:0000256" key="4">
    <source>
        <dbReference type="ARBA" id="ARBA00022679"/>
    </source>
</evidence>
<comment type="caution">
    <text evidence="12">The sequence shown here is derived from an EMBL/GenBank/DDBJ whole genome shotgun (WGS) entry which is preliminary data.</text>
</comment>
<feature type="transmembrane region" description="Helical" evidence="9">
    <location>
        <begin position="138"/>
        <end position="157"/>
    </location>
</feature>
<evidence type="ECO:0000256" key="7">
    <source>
        <dbReference type="ARBA" id="ARBA00023136"/>
    </source>
</evidence>
<dbReference type="PANTHER" id="PTHR33908">
    <property type="entry name" value="MANNOSYLTRANSFERASE YKCB-RELATED"/>
    <property type="match status" value="1"/>
</dbReference>
<feature type="transmembrane region" description="Helical" evidence="9">
    <location>
        <begin position="206"/>
        <end position="226"/>
    </location>
</feature>
<dbReference type="RefSeq" id="WP_057735487.1">
    <property type="nucleotide sequence ID" value="NZ_AZEG01000001.1"/>
</dbReference>
<dbReference type="GO" id="GO:0016763">
    <property type="term" value="F:pentosyltransferase activity"/>
    <property type="evidence" value="ECO:0007669"/>
    <property type="project" value="TreeGrafter"/>
</dbReference>
<keyword evidence="13" id="KW-1185">Reference proteome</keyword>
<feature type="domain" description="Glycosyltransferase RgtA/B/C/D-like" evidence="10">
    <location>
        <begin position="65"/>
        <end position="223"/>
    </location>
</feature>
<feature type="transmembrane region" description="Helical" evidence="9">
    <location>
        <begin position="110"/>
        <end position="131"/>
    </location>
</feature>
<feature type="transmembrane region" description="Helical" evidence="9">
    <location>
        <begin position="384"/>
        <end position="401"/>
    </location>
</feature>
<dbReference type="STRING" id="1423812.FD20_GL000032"/>
<dbReference type="InterPro" id="IPR038731">
    <property type="entry name" value="RgtA/B/C-like"/>
</dbReference>
<feature type="transmembrane region" description="Helical" evidence="9">
    <location>
        <begin position="349"/>
        <end position="368"/>
    </location>
</feature>
<protein>
    <submittedName>
        <fullName evidence="12">Glycosyltransferase</fullName>
    </submittedName>
</protein>
<feature type="domain" description="Putative mannosyltransferase YkcA/B-like C-terminal" evidence="11">
    <location>
        <begin position="547"/>
        <end position="629"/>
    </location>
</feature>
<feature type="transmembrane region" description="Helical" evidence="9">
    <location>
        <begin position="440"/>
        <end position="458"/>
    </location>
</feature>
<evidence type="ECO:0000313" key="13">
    <source>
        <dbReference type="Proteomes" id="UP000051155"/>
    </source>
</evidence>
<keyword evidence="2" id="KW-1003">Cell membrane</keyword>
<feature type="transmembrane region" description="Helical" evidence="9">
    <location>
        <begin position="86"/>
        <end position="104"/>
    </location>
</feature>
<evidence type="ECO:0000256" key="5">
    <source>
        <dbReference type="ARBA" id="ARBA00022692"/>
    </source>
</evidence>
<keyword evidence="5 9" id="KW-0812">Transmembrane</keyword>
<keyword evidence="6 9" id="KW-1133">Transmembrane helix</keyword>
<feature type="region of interest" description="Disordered" evidence="8">
    <location>
        <begin position="270"/>
        <end position="329"/>
    </location>
</feature>
<evidence type="ECO:0000256" key="3">
    <source>
        <dbReference type="ARBA" id="ARBA00022676"/>
    </source>
</evidence>
<name>A0A0R1Q7U5_9LACO</name>
<dbReference type="Pfam" id="PF13231">
    <property type="entry name" value="PMT_2"/>
    <property type="match status" value="1"/>
</dbReference>
<comment type="subcellular location">
    <subcellularLocation>
        <location evidence="1">Cell membrane</location>
        <topology evidence="1">Multi-pass membrane protein</topology>
    </subcellularLocation>
</comment>
<feature type="region of interest" description="Disordered" evidence="8">
    <location>
        <begin position="634"/>
        <end position="730"/>
    </location>
</feature>